<organism evidence="2">
    <name type="scientific">marine sediment metagenome</name>
    <dbReference type="NCBI Taxonomy" id="412755"/>
    <lineage>
        <taxon>unclassified sequences</taxon>
        <taxon>metagenomes</taxon>
        <taxon>ecological metagenomes</taxon>
    </lineage>
</organism>
<feature type="domain" description="Helicase ATP-binding" evidence="1">
    <location>
        <begin position="112"/>
        <end position="291"/>
    </location>
</feature>
<dbReference type="SMART" id="SM00487">
    <property type="entry name" value="DEXDc"/>
    <property type="match status" value="1"/>
</dbReference>
<evidence type="ECO:0000259" key="1">
    <source>
        <dbReference type="SMART" id="SM00487"/>
    </source>
</evidence>
<sequence length="659" mass="75202">MDMVTIRKMREAKEMVASTPMSVVVKLRSGNYRKKGKLSYVKGRIEFQFGYWPSLNAEIKTMEGHRYHGFEDVNPRKIWSVVDSLRNRFQIAYLQEQNPYAHFDKPLIDVKTQRPLYDYQLEMLAHAITYRHCIFACEPGTGKTLAFIEAAEYSKIPSHQIWYVGPRAGVKAVSRELVKWDATIKPEMMTYDGMKKRVKLWKPGSLAPRFICFDECSKLKGATTQQSMSALHLANAMRNEYGYESYIILMSGTPAPKTPLDWWHQCEVACPGFIKEGTVGKFSARLRVVEYRENMITGGRYPHPVTWRDDPKKCQICGLMIGAPRHHAINMADDDYHPWERSKDEVSYLYERMKGLVLVKFKKDCLDLPEKQYEIIRVKPTPEILRAVKLIQTRSKRAITALTLTREVSDGFQYIEVPSGKSECRNCYGKKEVEIPVPVEDVDIMAPQKVGEFELKKVTCDNCGGKGEVTTYKRDTEAVGSPKDQVFIDELDAHEDVGRYIVWGGFTGTLDRLVGMAHQQGWATLRVDGHGYVGCSATGEKLDDDILLDAMDRSNPNAKKLLEKYPKLCFVGHPQAGGWALTLTASPIELFYSNCYHGEARMQAEDRAHRIGMDENRGLIIKDIIMLKTDMLVLDNLKKKKRLQNLTMGQLHDVKAEVL</sequence>
<dbReference type="Gene3D" id="3.40.50.300">
    <property type="entry name" value="P-loop containing nucleotide triphosphate hydrolases"/>
    <property type="match status" value="2"/>
</dbReference>
<dbReference type="EMBL" id="LAZR01002236">
    <property type="protein sequence ID" value="KKN32666.1"/>
    <property type="molecule type" value="Genomic_DNA"/>
</dbReference>
<name>A0A0F9S6H2_9ZZZZ</name>
<accession>A0A0F9S6H2</accession>
<dbReference type="InterPro" id="IPR014001">
    <property type="entry name" value="Helicase_ATP-bd"/>
</dbReference>
<reference evidence="2" key="1">
    <citation type="journal article" date="2015" name="Nature">
        <title>Complex archaea that bridge the gap between prokaryotes and eukaryotes.</title>
        <authorList>
            <person name="Spang A."/>
            <person name="Saw J.H."/>
            <person name="Jorgensen S.L."/>
            <person name="Zaremba-Niedzwiedzka K."/>
            <person name="Martijn J."/>
            <person name="Lind A.E."/>
            <person name="van Eijk R."/>
            <person name="Schleper C."/>
            <person name="Guy L."/>
            <person name="Ettema T.J."/>
        </authorList>
    </citation>
    <scope>NUCLEOTIDE SEQUENCE</scope>
</reference>
<dbReference type="SUPFAM" id="SSF52540">
    <property type="entry name" value="P-loop containing nucleoside triphosphate hydrolases"/>
    <property type="match status" value="2"/>
</dbReference>
<dbReference type="InterPro" id="IPR027417">
    <property type="entry name" value="P-loop_NTPase"/>
</dbReference>
<evidence type="ECO:0000313" key="2">
    <source>
        <dbReference type="EMBL" id="KKN32666.1"/>
    </source>
</evidence>
<gene>
    <name evidence="2" type="ORF">LCGC14_0811580</name>
</gene>
<comment type="caution">
    <text evidence="2">The sequence shown here is derived from an EMBL/GenBank/DDBJ whole genome shotgun (WGS) entry which is preliminary data.</text>
</comment>
<dbReference type="AlphaFoldDB" id="A0A0F9S6H2"/>
<proteinExistence type="predicted"/>
<protein>
    <recommendedName>
        <fullName evidence="1">Helicase ATP-binding domain-containing protein</fullName>
    </recommendedName>
</protein>